<keyword evidence="2" id="KW-1185">Reference proteome</keyword>
<evidence type="ECO:0000313" key="2">
    <source>
        <dbReference type="Proteomes" id="UP000317429"/>
    </source>
</evidence>
<reference evidence="1 2" key="1">
    <citation type="submission" date="2019-02" db="EMBL/GenBank/DDBJ databases">
        <title>Deep-cultivation of Planctomycetes and their phenomic and genomic characterization uncovers novel biology.</title>
        <authorList>
            <person name="Wiegand S."/>
            <person name="Jogler M."/>
            <person name="Boedeker C."/>
            <person name="Pinto D."/>
            <person name="Vollmers J."/>
            <person name="Rivas-Marin E."/>
            <person name="Kohn T."/>
            <person name="Peeters S.H."/>
            <person name="Heuer A."/>
            <person name="Rast P."/>
            <person name="Oberbeckmann S."/>
            <person name="Bunk B."/>
            <person name="Jeske O."/>
            <person name="Meyerdierks A."/>
            <person name="Storesund J.E."/>
            <person name="Kallscheuer N."/>
            <person name="Luecker S."/>
            <person name="Lage O.M."/>
            <person name="Pohl T."/>
            <person name="Merkel B.J."/>
            <person name="Hornburger P."/>
            <person name="Mueller R.-W."/>
            <person name="Bruemmer F."/>
            <person name="Labrenz M."/>
            <person name="Spormann A.M."/>
            <person name="Op den Camp H."/>
            <person name="Overmann J."/>
            <person name="Amann R."/>
            <person name="Jetten M.S.M."/>
            <person name="Mascher T."/>
            <person name="Medema M.H."/>
            <person name="Devos D.P."/>
            <person name="Kaster A.-K."/>
            <person name="Ovreas L."/>
            <person name="Rohde M."/>
            <person name="Galperin M.Y."/>
            <person name="Jogler C."/>
        </authorList>
    </citation>
    <scope>NUCLEOTIDE SEQUENCE [LARGE SCALE GENOMIC DNA]</scope>
    <source>
        <strain evidence="1 2">Pla175</strain>
    </source>
</reference>
<dbReference type="AlphaFoldDB" id="A0A518D8X2"/>
<proteinExistence type="predicted"/>
<organism evidence="1 2">
    <name type="scientific">Pirellulimonas nuda</name>
    <dbReference type="NCBI Taxonomy" id="2528009"/>
    <lineage>
        <taxon>Bacteria</taxon>
        <taxon>Pseudomonadati</taxon>
        <taxon>Planctomycetota</taxon>
        <taxon>Planctomycetia</taxon>
        <taxon>Pirellulales</taxon>
        <taxon>Lacipirellulaceae</taxon>
        <taxon>Pirellulimonas</taxon>
    </lineage>
</organism>
<dbReference type="RefSeq" id="WP_145282289.1">
    <property type="nucleotide sequence ID" value="NZ_CP036291.1"/>
</dbReference>
<dbReference type="KEGG" id="pnd:Pla175_12930"/>
<name>A0A518D8X2_9BACT</name>
<dbReference type="Proteomes" id="UP000317429">
    <property type="component" value="Chromosome"/>
</dbReference>
<protein>
    <submittedName>
        <fullName evidence="1">Uncharacterized protein</fullName>
    </submittedName>
</protein>
<sequence length="95" mass="10287">MDDANDNRTLLVDQFAEAVAAPDRLKFVQRLRDAAETGDAELAAVLWELLVRLEDLLAMDNGAPTPEQIDAACEAIRARWTPPSAVSVPAGSRGR</sequence>
<dbReference type="EMBL" id="CP036291">
    <property type="protein sequence ID" value="QDU87926.1"/>
    <property type="molecule type" value="Genomic_DNA"/>
</dbReference>
<gene>
    <name evidence="1" type="ORF">Pla175_12930</name>
</gene>
<accession>A0A518D8X2</accession>
<evidence type="ECO:0000313" key="1">
    <source>
        <dbReference type="EMBL" id="QDU87926.1"/>
    </source>
</evidence>